<reference evidence="6 7" key="1">
    <citation type="submission" date="2023-07" db="EMBL/GenBank/DDBJ databases">
        <title>Sorghum-associated microbial communities from plants grown in Nebraska, USA.</title>
        <authorList>
            <person name="Schachtman D."/>
        </authorList>
    </citation>
    <scope>NUCLEOTIDE SEQUENCE [LARGE SCALE GENOMIC DNA]</scope>
    <source>
        <strain evidence="6 7">BE190</strain>
    </source>
</reference>
<evidence type="ECO:0000256" key="1">
    <source>
        <dbReference type="ARBA" id="ARBA00001526"/>
    </source>
</evidence>
<keyword evidence="4" id="KW-0732">Signal</keyword>
<feature type="domain" description="Beta-lactamase class A catalytic" evidence="5">
    <location>
        <begin position="48"/>
        <end position="264"/>
    </location>
</feature>
<dbReference type="GO" id="GO:0008800">
    <property type="term" value="F:beta-lactamase activity"/>
    <property type="evidence" value="ECO:0007669"/>
    <property type="project" value="UniProtKB-EC"/>
</dbReference>
<dbReference type="EC" id="3.5.2.6" evidence="3"/>
<evidence type="ECO:0000259" key="5">
    <source>
        <dbReference type="Pfam" id="PF13354"/>
    </source>
</evidence>
<comment type="similarity">
    <text evidence="2">Belongs to the class-A beta-lactamase family.</text>
</comment>
<dbReference type="Gene3D" id="3.40.710.10">
    <property type="entry name" value="DD-peptidase/beta-lactamase superfamily"/>
    <property type="match status" value="1"/>
</dbReference>
<dbReference type="EMBL" id="JAVDVX010000001">
    <property type="protein sequence ID" value="MDR7088612.1"/>
    <property type="molecule type" value="Genomic_DNA"/>
</dbReference>
<proteinExistence type="inferred from homology"/>
<evidence type="ECO:0000256" key="3">
    <source>
        <dbReference type="ARBA" id="ARBA00012865"/>
    </source>
</evidence>
<dbReference type="PANTHER" id="PTHR35333">
    <property type="entry name" value="BETA-LACTAMASE"/>
    <property type="match status" value="1"/>
</dbReference>
<name>A0ABU1UTZ7_9GAMM</name>
<dbReference type="Pfam" id="PF13354">
    <property type="entry name" value="Beta-lactamase2"/>
    <property type="match status" value="1"/>
</dbReference>
<dbReference type="InterPro" id="IPR045155">
    <property type="entry name" value="Beta-lactam_cat"/>
</dbReference>
<feature type="signal peptide" evidence="4">
    <location>
        <begin position="1"/>
        <end position="24"/>
    </location>
</feature>
<gene>
    <name evidence="6" type="ORF">J2X05_000615</name>
</gene>
<dbReference type="PRINTS" id="PR00118">
    <property type="entry name" value="BLACTAMASEA"/>
</dbReference>
<evidence type="ECO:0000256" key="4">
    <source>
        <dbReference type="SAM" id="SignalP"/>
    </source>
</evidence>
<dbReference type="NCBIfam" id="NF033103">
    <property type="entry name" value="bla_class_A"/>
    <property type="match status" value="1"/>
</dbReference>
<comment type="caution">
    <text evidence="6">The sequence shown here is derived from an EMBL/GenBank/DDBJ whole genome shotgun (WGS) entry which is preliminary data.</text>
</comment>
<evidence type="ECO:0000313" key="6">
    <source>
        <dbReference type="EMBL" id="MDR7088612.1"/>
    </source>
</evidence>
<keyword evidence="7" id="KW-1185">Reference proteome</keyword>
<dbReference type="InterPro" id="IPR012338">
    <property type="entry name" value="Beta-lactam/transpept-like"/>
</dbReference>
<dbReference type="PANTHER" id="PTHR35333:SF3">
    <property type="entry name" value="BETA-LACTAMASE-TYPE TRANSPEPTIDASE FOLD CONTAINING PROTEIN"/>
    <property type="match status" value="1"/>
</dbReference>
<organism evidence="6 7">
    <name type="scientific">Cellvibrio fibrivorans</name>
    <dbReference type="NCBI Taxonomy" id="126350"/>
    <lineage>
        <taxon>Bacteria</taxon>
        <taxon>Pseudomonadati</taxon>
        <taxon>Pseudomonadota</taxon>
        <taxon>Gammaproteobacteria</taxon>
        <taxon>Cellvibrionales</taxon>
        <taxon>Cellvibrionaceae</taxon>
        <taxon>Cellvibrio</taxon>
    </lineage>
</organism>
<dbReference type="Proteomes" id="UP001253595">
    <property type="component" value="Unassembled WGS sequence"/>
</dbReference>
<evidence type="ECO:0000256" key="2">
    <source>
        <dbReference type="ARBA" id="ARBA00009009"/>
    </source>
</evidence>
<sequence>MKFSNVFNLHALSLLVFTSISSVAISHDFTPVKKEIKLIEDNLSAHIGVAVLNTKTGEHWHYKGNERVPLTSTFKTIACAKLLHDADSDKSLLSRTVLIKSDELVTYSPITEKHVGQEITLKDACAATMHTSDNTAANIIINAVAGTEGITDFIRKTGDDVTRLDRFEPELNEALLNDIRDTTTPNAITKTINRLLFGSVLSRPSQQQLKEWMVNNQVTGNLLRSVLPKGWEIADRSGAGGFGTRSITAVVWGETQSPLIISIYIAQTEASFSERNEAIIKIGQSIFNSYHSNN</sequence>
<protein>
    <recommendedName>
        <fullName evidence="3">beta-lactamase</fullName>
        <ecNumber evidence="3">3.5.2.6</ecNumber>
    </recommendedName>
</protein>
<dbReference type="InterPro" id="IPR000871">
    <property type="entry name" value="Beta-lactam_class-A"/>
</dbReference>
<accession>A0ABU1UTZ7</accession>
<feature type="chain" id="PRO_5045252782" description="beta-lactamase" evidence="4">
    <location>
        <begin position="25"/>
        <end position="294"/>
    </location>
</feature>
<dbReference type="SUPFAM" id="SSF56601">
    <property type="entry name" value="beta-lactamase/transpeptidase-like"/>
    <property type="match status" value="1"/>
</dbReference>
<evidence type="ECO:0000313" key="7">
    <source>
        <dbReference type="Proteomes" id="UP001253595"/>
    </source>
</evidence>
<comment type="catalytic activity">
    <reaction evidence="1">
        <text>a beta-lactam + H2O = a substituted beta-amino acid</text>
        <dbReference type="Rhea" id="RHEA:20401"/>
        <dbReference type="ChEBI" id="CHEBI:15377"/>
        <dbReference type="ChEBI" id="CHEBI:35627"/>
        <dbReference type="ChEBI" id="CHEBI:140347"/>
        <dbReference type="EC" id="3.5.2.6"/>
    </reaction>
</comment>
<keyword evidence="6" id="KW-0378">Hydrolase</keyword>